<dbReference type="Pfam" id="PF01098">
    <property type="entry name" value="FTSW_RODA_SPOVE"/>
    <property type="match status" value="1"/>
</dbReference>
<comment type="caution">
    <text evidence="8">The sequence shown here is derived from an EMBL/GenBank/DDBJ whole genome shotgun (WGS) entry which is preliminary data.</text>
</comment>
<evidence type="ECO:0000256" key="4">
    <source>
        <dbReference type="ARBA" id="ARBA00022989"/>
    </source>
</evidence>
<keyword evidence="3" id="KW-0133">Cell shape</keyword>
<keyword evidence="2 7" id="KW-0812">Transmembrane</keyword>
<dbReference type="GO" id="GO:0005886">
    <property type="term" value="C:plasma membrane"/>
    <property type="evidence" value="ECO:0007669"/>
    <property type="project" value="TreeGrafter"/>
</dbReference>
<evidence type="ECO:0000313" key="8">
    <source>
        <dbReference type="EMBL" id="TWJ11526.1"/>
    </source>
</evidence>
<feature type="compositionally biased region" description="Polar residues" evidence="6">
    <location>
        <begin position="508"/>
        <end position="520"/>
    </location>
</feature>
<accession>A0A562V0T2</accession>
<dbReference type="GO" id="GO:0051301">
    <property type="term" value="P:cell division"/>
    <property type="evidence" value="ECO:0007669"/>
    <property type="project" value="InterPro"/>
</dbReference>
<organism evidence="8 9">
    <name type="scientific">Stackebrandtia albiflava</name>
    <dbReference type="NCBI Taxonomy" id="406432"/>
    <lineage>
        <taxon>Bacteria</taxon>
        <taxon>Bacillati</taxon>
        <taxon>Actinomycetota</taxon>
        <taxon>Actinomycetes</taxon>
        <taxon>Glycomycetales</taxon>
        <taxon>Glycomycetaceae</taxon>
        <taxon>Stackebrandtia</taxon>
    </lineage>
</organism>
<feature type="transmembrane region" description="Helical" evidence="7">
    <location>
        <begin position="257"/>
        <end position="273"/>
    </location>
</feature>
<dbReference type="AlphaFoldDB" id="A0A562V0T2"/>
<sequence length="520" mass="55537">MTARQATRVPTRRNVELALLLLVILVLFVFQTAVEIALLGELTQTAFWLVGLMGAAMLVAHVLVRIFAPYADPVLLPCGAMLTGIGVVFIRRLDMSAVVFSEEAQALVQVYPTVEDRAALGLFDDPGGRQLMYLFAAVAVFAAFLWLVRDHRNLSRYPFILGLTGILMAASPAIIGQEINGSKLWIDLGFASVQPSEFAKLLLLIFFAYYLVRKREVLSLASRKFLGIPFPRAKDLIPVLVVWLVSLLIMIGIRDLGTSLLFFGLFVAMLYIATERISWIIIGLSLFTGGVLLIYPFFSHLQLRVSIWLDPFADPNGDGRQLVQSLIGLGSGGLFGAGPGAGQPQATNPAANSDFILSGLGEELGLFGLTAILMVYLLLVARGMRAGLGVRDSFGKLVAGGLAFSVGFQLFVVLGGVTKLIPLTGQTAPYMAAGGSSLLANWVLLAMLVRLSDAGRRPQAAPAGPIKIAPPPAPVDDSPTQIVSVPQLAKEPGTGSDPGSDGPPTDPYRTSPSTTPEVKP</sequence>
<feature type="transmembrane region" description="Helical" evidence="7">
    <location>
        <begin position="429"/>
        <end position="449"/>
    </location>
</feature>
<keyword evidence="4 7" id="KW-1133">Transmembrane helix</keyword>
<comment type="subcellular location">
    <subcellularLocation>
        <location evidence="1">Membrane</location>
        <topology evidence="1">Multi-pass membrane protein</topology>
    </subcellularLocation>
</comment>
<feature type="transmembrane region" description="Helical" evidence="7">
    <location>
        <begin position="74"/>
        <end position="93"/>
    </location>
</feature>
<dbReference type="InterPro" id="IPR001182">
    <property type="entry name" value="FtsW/RodA"/>
</dbReference>
<dbReference type="OrthoDB" id="9812661at2"/>
<feature type="transmembrane region" description="Helical" evidence="7">
    <location>
        <begin position="157"/>
        <end position="175"/>
    </location>
</feature>
<feature type="transmembrane region" description="Helical" evidence="7">
    <location>
        <begin position="233"/>
        <end position="251"/>
    </location>
</feature>
<feature type="transmembrane region" description="Helical" evidence="7">
    <location>
        <begin position="364"/>
        <end position="381"/>
    </location>
</feature>
<feature type="compositionally biased region" description="Low complexity" evidence="6">
    <location>
        <begin position="492"/>
        <end position="503"/>
    </location>
</feature>
<evidence type="ECO:0000256" key="7">
    <source>
        <dbReference type="SAM" id="Phobius"/>
    </source>
</evidence>
<dbReference type="PANTHER" id="PTHR30474:SF3">
    <property type="entry name" value="PEPTIDOGLYCAN GLYCOSYLTRANSFERASE RODA"/>
    <property type="match status" value="1"/>
</dbReference>
<dbReference type="Proteomes" id="UP000321617">
    <property type="component" value="Unassembled WGS sequence"/>
</dbReference>
<dbReference type="GO" id="GO:0032153">
    <property type="term" value="C:cell division site"/>
    <property type="evidence" value="ECO:0007669"/>
    <property type="project" value="TreeGrafter"/>
</dbReference>
<evidence type="ECO:0000256" key="1">
    <source>
        <dbReference type="ARBA" id="ARBA00004141"/>
    </source>
</evidence>
<feature type="transmembrane region" description="Helical" evidence="7">
    <location>
        <begin position="17"/>
        <end position="40"/>
    </location>
</feature>
<evidence type="ECO:0000256" key="6">
    <source>
        <dbReference type="SAM" id="MobiDB-lite"/>
    </source>
</evidence>
<feature type="transmembrane region" description="Helical" evidence="7">
    <location>
        <begin position="131"/>
        <end position="148"/>
    </location>
</feature>
<feature type="transmembrane region" description="Helical" evidence="7">
    <location>
        <begin position="195"/>
        <end position="212"/>
    </location>
</feature>
<dbReference type="EMBL" id="VLLL01000006">
    <property type="protein sequence ID" value="TWJ11526.1"/>
    <property type="molecule type" value="Genomic_DNA"/>
</dbReference>
<evidence type="ECO:0000256" key="2">
    <source>
        <dbReference type="ARBA" id="ARBA00022692"/>
    </source>
</evidence>
<evidence type="ECO:0000313" key="9">
    <source>
        <dbReference type="Proteomes" id="UP000321617"/>
    </source>
</evidence>
<feature type="transmembrane region" description="Helical" evidence="7">
    <location>
        <begin position="46"/>
        <end position="67"/>
    </location>
</feature>
<proteinExistence type="predicted"/>
<evidence type="ECO:0000256" key="5">
    <source>
        <dbReference type="ARBA" id="ARBA00023136"/>
    </source>
</evidence>
<reference evidence="8 9" key="1">
    <citation type="journal article" date="2013" name="Stand. Genomic Sci.">
        <title>Genomic Encyclopedia of Type Strains, Phase I: The one thousand microbial genomes (KMG-I) project.</title>
        <authorList>
            <person name="Kyrpides N.C."/>
            <person name="Woyke T."/>
            <person name="Eisen J.A."/>
            <person name="Garrity G."/>
            <person name="Lilburn T.G."/>
            <person name="Beck B.J."/>
            <person name="Whitman W.B."/>
            <person name="Hugenholtz P."/>
            <person name="Klenk H.P."/>
        </authorList>
    </citation>
    <scope>NUCLEOTIDE SEQUENCE [LARGE SCALE GENOMIC DNA]</scope>
    <source>
        <strain evidence="8 9">DSM 45044</strain>
    </source>
</reference>
<gene>
    <name evidence="8" type="ORF">LX16_2251</name>
</gene>
<name>A0A562V0T2_9ACTN</name>
<dbReference type="GO" id="GO:0015648">
    <property type="term" value="F:lipid-linked peptidoglycan transporter activity"/>
    <property type="evidence" value="ECO:0007669"/>
    <property type="project" value="TreeGrafter"/>
</dbReference>
<feature type="transmembrane region" description="Helical" evidence="7">
    <location>
        <begin position="393"/>
        <end position="417"/>
    </location>
</feature>
<dbReference type="PANTHER" id="PTHR30474">
    <property type="entry name" value="CELL CYCLE PROTEIN"/>
    <property type="match status" value="1"/>
</dbReference>
<dbReference type="RefSeq" id="WP_147137732.1">
    <property type="nucleotide sequence ID" value="NZ_BAABIJ010000002.1"/>
</dbReference>
<evidence type="ECO:0000256" key="3">
    <source>
        <dbReference type="ARBA" id="ARBA00022960"/>
    </source>
</evidence>
<protein>
    <submittedName>
        <fullName evidence="8">Cell elongation-specific peptidoglycan biosynthesis regulator RodA</fullName>
    </submittedName>
</protein>
<keyword evidence="5 7" id="KW-0472">Membrane</keyword>
<dbReference type="GO" id="GO:0008360">
    <property type="term" value="P:regulation of cell shape"/>
    <property type="evidence" value="ECO:0007669"/>
    <property type="project" value="UniProtKB-KW"/>
</dbReference>
<feature type="region of interest" description="Disordered" evidence="6">
    <location>
        <begin position="460"/>
        <end position="520"/>
    </location>
</feature>
<keyword evidence="9" id="KW-1185">Reference proteome</keyword>
<feature type="transmembrane region" description="Helical" evidence="7">
    <location>
        <begin position="280"/>
        <end position="298"/>
    </location>
</feature>